<dbReference type="PROSITE" id="PS50897">
    <property type="entry name" value="CTLH"/>
    <property type="match status" value="1"/>
</dbReference>
<evidence type="ECO:0000313" key="5">
    <source>
        <dbReference type="EMBL" id="KAI3913464.1"/>
    </source>
</evidence>
<keyword evidence="2" id="KW-0677">Repeat</keyword>
<dbReference type="SMART" id="SM00320">
    <property type="entry name" value="WD40"/>
    <property type="match status" value="4"/>
</dbReference>
<feature type="domain" description="CTLH" evidence="4">
    <location>
        <begin position="34"/>
        <end position="89"/>
    </location>
</feature>
<dbReference type="InterPro" id="IPR036322">
    <property type="entry name" value="WD40_repeat_dom_sf"/>
</dbReference>
<keyword evidence="6" id="KW-1185">Reference proteome</keyword>
<dbReference type="InterPro" id="IPR006595">
    <property type="entry name" value="CTLH_C"/>
</dbReference>
<dbReference type="InterPro" id="IPR006594">
    <property type="entry name" value="LisH"/>
</dbReference>
<dbReference type="Pfam" id="PF21889">
    <property type="entry name" value="TPR1-like_2nd"/>
    <property type="match status" value="1"/>
</dbReference>
<name>A0AAD4XIF3_9MAGN</name>
<dbReference type="GO" id="GO:0006355">
    <property type="term" value="P:regulation of DNA-templated transcription"/>
    <property type="evidence" value="ECO:0007669"/>
    <property type="project" value="InterPro"/>
</dbReference>
<dbReference type="PROSITE" id="PS50896">
    <property type="entry name" value="LISH"/>
    <property type="match status" value="1"/>
</dbReference>
<evidence type="ECO:0000259" key="4">
    <source>
        <dbReference type="PROSITE" id="PS50897"/>
    </source>
</evidence>
<evidence type="ECO:0000256" key="3">
    <source>
        <dbReference type="PROSITE-ProRule" id="PRU00221"/>
    </source>
</evidence>
<dbReference type="PANTHER" id="PTHR44083:SF45">
    <property type="entry name" value="TOPLESS-RELATED PROTEIN 1"/>
    <property type="match status" value="1"/>
</dbReference>
<dbReference type="SUPFAM" id="SSF50978">
    <property type="entry name" value="WD40 repeat-like"/>
    <property type="match status" value="1"/>
</dbReference>
<keyword evidence="1 3" id="KW-0853">WD repeat</keyword>
<comment type="caution">
    <text evidence="5">The sequence shown here is derived from an EMBL/GenBank/DDBJ whole genome shotgun (WGS) entry which is preliminary data.</text>
</comment>
<dbReference type="Gene3D" id="2.130.10.10">
    <property type="entry name" value="YVTN repeat-like/Quinoprotein amine dehydrogenase"/>
    <property type="match status" value="1"/>
</dbReference>
<dbReference type="InterPro" id="IPR001680">
    <property type="entry name" value="WD40_rpt"/>
</dbReference>
<dbReference type="EMBL" id="JAJJMB010009474">
    <property type="protein sequence ID" value="KAI3913464.1"/>
    <property type="molecule type" value="Genomic_DNA"/>
</dbReference>
<protein>
    <recommendedName>
        <fullName evidence="4">CTLH domain-containing protein</fullName>
    </recommendedName>
</protein>
<evidence type="ECO:0000256" key="1">
    <source>
        <dbReference type="ARBA" id="ARBA00022574"/>
    </source>
</evidence>
<reference evidence="5" key="1">
    <citation type="submission" date="2022-04" db="EMBL/GenBank/DDBJ databases">
        <title>A functionally conserved STORR gene fusion in Papaver species that diverged 16.8 million years ago.</title>
        <authorList>
            <person name="Catania T."/>
        </authorList>
    </citation>
    <scope>NUCLEOTIDE SEQUENCE</scope>
    <source>
        <strain evidence="5">S-188037</strain>
    </source>
</reference>
<feature type="repeat" description="WD" evidence="3">
    <location>
        <begin position="323"/>
        <end position="355"/>
    </location>
</feature>
<sequence>MSNFDKEALFMILQALYEGHYEKAAHKFEQESGIYFNMNYFENELRNGHWEEVENYLLGFTELTSNRYSVKLFFEIRKQSLLRQQHPPQQEKNLMSNPFPFSLVPQQQDNLMSNSVGLRPVPAGSAYRNIQNNDGVASFGKYQNSENAWLKLAKEADEVTTIRINEIKEQGQCRCLRLPDKLKCNKISRLMYANSGRSILALASNAMHVLWKWDKTEESASVLPEIWEPKSGKLMVNDIEDVTNGEADPCFSMSNNEVYLISTSGGKISVFSMATFERLCTFKPPPAGCTCLIFYPEDNNILVIGAADSNILIYDIHEDVVCLKGHMKKITGLAYSKELKVLVSLDAEAQICVWKWETWVKQNTAALQIPAGSNSTSAIRVQYQNDQIHFLVVHQIHLAIYETTNLKRVKQWVVPRFSAHITDATLSSESEMIFASFLDATILVFVVGNLQPVCRIQPSAYLHALSRVYPTAVDAHPTKNQFALGLSDGGVCVIEPLNSVKNWFACETIDSC</sequence>
<dbReference type="PANTHER" id="PTHR44083">
    <property type="entry name" value="TOPLESS-RELATED PROTEIN 1-RELATED"/>
    <property type="match status" value="1"/>
</dbReference>
<accession>A0AAD4XIF3</accession>
<proteinExistence type="predicted"/>
<gene>
    <name evidence="5" type="ORF">MKW98_003943</name>
</gene>
<dbReference type="InterPro" id="IPR027728">
    <property type="entry name" value="Topless_fam"/>
</dbReference>
<dbReference type="InterPro" id="IPR015943">
    <property type="entry name" value="WD40/YVTN_repeat-like_dom_sf"/>
</dbReference>
<dbReference type="AlphaFoldDB" id="A0AAD4XIF3"/>
<organism evidence="5 6">
    <name type="scientific">Papaver atlanticum</name>
    <dbReference type="NCBI Taxonomy" id="357466"/>
    <lineage>
        <taxon>Eukaryota</taxon>
        <taxon>Viridiplantae</taxon>
        <taxon>Streptophyta</taxon>
        <taxon>Embryophyta</taxon>
        <taxon>Tracheophyta</taxon>
        <taxon>Spermatophyta</taxon>
        <taxon>Magnoliopsida</taxon>
        <taxon>Ranunculales</taxon>
        <taxon>Papaveraceae</taxon>
        <taxon>Papaveroideae</taxon>
        <taxon>Papaver</taxon>
    </lineage>
</organism>
<evidence type="ECO:0000256" key="2">
    <source>
        <dbReference type="ARBA" id="ARBA00022737"/>
    </source>
</evidence>
<evidence type="ECO:0000313" key="6">
    <source>
        <dbReference type="Proteomes" id="UP001202328"/>
    </source>
</evidence>
<dbReference type="PROSITE" id="PS50082">
    <property type="entry name" value="WD_REPEATS_2"/>
    <property type="match status" value="1"/>
</dbReference>
<dbReference type="Proteomes" id="UP001202328">
    <property type="component" value="Unassembled WGS sequence"/>
</dbReference>
<dbReference type="InterPro" id="IPR054080">
    <property type="entry name" value="TPR1-like_2nd"/>
</dbReference>